<feature type="binding site" evidence="7">
    <location>
        <position position="228"/>
    </location>
    <ligand>
        <name>Fe cation</name>
        <dbReference type="ChEBI" id="CHEBI:24875"/>
    </ligand>
</feature>
<dbReference type="GO" id="GO:0004510">
    <property type="term" value="F:tryptophan 5-monooxygenase activity"/>
    <property type="evidence" value="ECO:0007669"/>
    <property type="project" value="TreeGrafter"/>
</dbReference>
<reference evidence="9 10" key="1">
    <citation type="journal article" date="2014" name="Nat. Genet.">
        <title>Genome and transcriptome of the porcine whipworm Trichuris suis.</title>
        <authorList>
            <person name="Jex A.R."/>
            <person name="Nejsum P."/>
            <person name="Schwarz E.M."/>
            <person name="Hu L."/>
            <person name="Young N.D."/>
            <person name="Hall R.S."/>
            <person name="Korhonen P.K."/>
            <person name="Liao S."/>
            <person name="Thamsborg S."/>
            <person name="Xia J."/>
            <person name="Xu P."/>
            <person name="Wang S."/>
            <person name="Scheerlinck J.P."/>
            <person name="Hofmann A."/>
            <person name="Sternberg P.W."/>
            <person name="Wang J."/>
            <person name="Gasser R.B."/>
        </authorList>
    </citation>
    <scope>NUCLEOTIDE SEQUENCE [LARGE SCALE GENOMIC DNA]</scope>
    <source>
        <strain evidence="9">DCEP-RM93M</strain>
    </source>
</reference>
<keyword evidence="10" id="KW-1185">Reference proteome</keyword>
<feature type="binding site" evidence="7">
    <location>
        <position position="223"/>
    </location>
    <ligand>
        <name>Fe cation</name>
        <dbReference type="ChEBI" id="CHEBI:24875"/>
    </ligand>
</feature>
<dbReference type="PANTHER" id="PTHR11473">
    <property type="entry name" value="AROMATIC AMINO ACID HYDROXYLASE"/>
    <property type="match status" value="1"/>
</dbReference>
<evidence type="ECO:0000313" key="10">
    <source>
        <dbReference type="Proteomes" id="UP000030764"/>
    </source>
</evidence>
<keyword evidence="3 7" id="KW-0479">Metal-binding</keyword>
<evidence type="ECO:0000256" key="1">
    <source>
        <dbReference type="ARBA" id="ARBA00001954"/>
    </source>
</evidence>
<feature type="binding site" evidence="7">
    <location>
        <position position="268"/>
    </location>
    <ligand>
        <name>Fe cation</name>
        <dbReference type="ChEBI" id="CHEBI:24875"/>
    </ligand>
</feature>
<dbReference type="EMBL" id="KL363260">
    <property type="protein sequence ID" value="KFD49989.1"/>
    <property type="molecule type" value="Genomic_DNA"/>
</dbReference>
<keyword evidence="4" id="KW-0560">Oxidoreductase</keyword>
<evidence type="ECO:0000256" key="5">
    <source>
        <dbReference type="ARBA" id="ARBA00023004"/>
    </source>
</evidence>
<dbReference type="InterPro" id="IPR036329">
    <property type="entry name" value="Aro-AA_hydroxylase_C_sf"/>
</dbReference>
<dbReference type="Gene3D" id="1.10.800.10">
    <property type="entry name" value="Aromatic amino acid hydroxylase"/>
    <property type="match status" value="1"/>
</dbReference>
<organism evidence="9 10">
    <name type="scientific">Trichuris suis</name>
    <name type="common">pig whipworm</name>
    <dbReference type="NCBI Taxonomy" id="68888"/>
    <lineage>
        <taxon>Eukaryota</taxon>
        <taxon>Metazoa</taxon>
        <taxon>Ecdysozoa</taxon>
        <taxon>Nematoda</taxon>
        <taxon>Enoplea</taxon>
        <taxon>Dorylaimia</taxon>
        <taxon>Trichinellida</taxon>
        <taxon>Trichuridae</taxon>
        <taxon>Trichuris</taxon>
    </lineage>
</organism>
<keyword evidence="6" id="KW-0503">Monooxygenase</keyword>
<accession>A0A085LYE3</accession>
<evidence type="ECO:0000256" key="2">
    <source>
        <dbReference type="ARBA" id="ARBA00009712"/>
    </source>
</evidence>
<sequence length="377" mass="43718">MLQTGYNAKRTRTVINRPFMDNFYVPAADKMIRTCKEVPKRSRHRVQASFAGRTQLHPFPVTKHDLDYSAKRVLLYGKELDADHPGFKDEKYRKRRVEISELSEQFTWGNEIPRIQYTDEENHTWSILFERLKILYSKHACSDYLENFRLLEKEGLFQPYRLPQLEDVSKFLKNRTGFELYPVAGYLSPKDFLNGLAFRVFHATQYIRHPADPFYSPEPDVCHELLGHAPMFASPEFAQFSQEIGLASLDATEEEVKNLAKLYFFTVEFGICRQNGRNKVYGAGLLSSVSEFTHAMEGSPKLLPLTIKGILEAECVISDFQNAYFICDDFREAMSVLRTFMNSLSGQRTLYYDEQKDRIIVSESASACRKEAHLKEF</sequence>
<dbReference type="SUPFAM" id="SSF56534">
    <property type="entry name" value="Aromatic aminoacid monoxygenases, catalytic and oligomerization domains"/>
    <property type="match status" value="1"/>
</dbReference>
<evidence type="ECO:0000256" key="4">
    <source>
        <dbReference type="ARBA" id="ARBA00023002"/>
    </source>
</evidence>
<dbReference type="GO" id="GO:0043005">
    <property type="term" value="C:neuron projection"/>
    <property type="evidence" value="ECO:0007669"/>
    <property type="project" value="TreeGrafter"/>
</dbReference>
<name>A0A085LYE3_9BILA</name>
<comment type="cofactor">
    <cofactor evidence="1 7">
        <name>Fe(2+)</name>
        <dbReference type="ChEBI" id="CHEBI:29033"/>
    </cofactor>
</comment>
<evidence type="ECO:0000256" key="6">
    <source>
        <dbReference type="ARBA" id="ARBA00023033"/>
    </source>
</evidence>
<proteinExistence type="inferred from homology"/>
<evidence type="ECO:0000256" key="7">
    <source>
        <dbReference type="PIRSR" id="PIRSR601273-2"/>
    </source>
</evidence>
<dbReference type="GO" id="GO:0005506">
    <property type="term" value="F:iron ion binding"/>
    <property type="evidence" value="ECO:0007669"/>
    <property type="project" value="InterPro"/>
</dbReference>
<dbReference type="InterPro" id="IPR036951">
    <property type="entry name" value="ArAA_hydroxylase_sf"/>
</dbReference>
<dbReference type="InterPro" id="IPR001273">
    <property type="entry name" value="ArAA_hydroxylase"/>
</dbReference>
<dbReference type="PROSITE" id="PS51410">
    <property type="entry name" value="BH4_AAA_HYDROXYL_2"/>
    <property type="match status" value="1"/>
</dbReference>
<keyword evidence="5 7" id="KW-0408">Iron</keyword>
<feature type="domain" description="Biopterin-dependent aromatic amino acid hydroxylase family profile" evidence="8">
    <location>
        <begin position="44"/>
        <end position="377"/>
    </location>
</feature>
<dbReference type="Proteomes" id="UP000030764">
    <property type="component" value="Unassembled WGS sequence"/>
</dbReference>
<gene>
    <name evidence="9" type="ORF">M513_09082</name>
</gene>
<dbReference type="GO" id="GO:0009072">
    <property type="term" value="P:aromatic amino acid metabolic process"/>
    <property type="evidence" value="ECO:0007669"/>
    <property type="project" value="InterPro"/>
</dbReference>
<dbReference type="PRINTS" id="PR00372">
    <property type="entry name" value="FYWHYDRXLASE"/>
</dbReference>
<evidence type="ECO:0000256" key="3">
    <source>
        <dbReference type="ARBA" id="ARBA00022723"/>
    </source>
</evidence>
<dbReference type="InterPro" id="IPR019774">
    <property type="entry name" value="Aromatic-AA_hydroxylase_C"/>
</dbReference>
<dbReference type="PANTHER" id="PTHR11473:SF16">
    <property type="entry name" value="TRYPTOPHAN 5-HYDROXYLASE 2"/>
    <property type="match status" value="1"/>
</dbReference>
<evidence type="ECO:0000259" key="8">
    <source>
        <dbReference type="PROSITE" id="PS51410"/>
    </source>
</evidence>
<evidence type="ECO:0000313" key="9">
    <source>
        <dbReference type="EMBL" id="KFD49989.1"/>
    </source>
</evidence>
<protein>
    <recommendedName>
        <fullName evidence="8">Biopterin-dependent aromatic amino acid hydroxylase family profile domain-containing protein</fullName>
    </recommendedName>
</protein>
<comment type="similarity">
    <text evidence="2">Belongs to the biopterin-dependent aromatic amino acid hydroxylase family.</text>
</comment>
<dbReference type="Pfam" id="PF00351">
    <property type="entry name" value="Biopterin_H"/>
    <property type="match status" value="1"/>
</dbReference>
<dbReference type="AlphaFoldDB" id="A0A085LYE3"/>